<protein>
    <recommendedName>
        <fullName evidence="8">GTPase Obg</fullName>
        <ecNumber evidence="8">3.6.5.-</ecNumber>
    </recommendedName>
    <alternativeName>
        <fullName evidence="8">GTP-binding protein Obg</fullName>
    </alternativeName>
</protein>
<dbReference type="PANTHER" id="PTHR11702:SF31">
    <property type="entry name" value="MITOCHONDRIAL RIBOSOME-ASSOCIATED GTPASE 2"/>
    <property type="match status" value="1"/>
</dbReference>
<keyword evidence="5 8" id="KW-0378">Hydrolase</keyword>
<evidence type="ECO:0000256" key="1">
    <source>
        <dbReference type="ARBA" id="ARBA00007699"/>
    </source>
</evidence>
<dbReference type="InterPro" id="IPR045086">
    <property type="entry name" value="OBG_GTPase"/>
</dbReference>
<dbReference type="PROSITE" id="PS51883">
    <property type="entry name" value="OBG"/>
    <property type="match status" value="1"/>
</dbReference>
<proteinExistence type="inferred from homology"/>
<evidence type="ECO:0000256" key="8">
    <source>
        <dbReference type="HAMAP-Rule" id="MF_01454"/>
    </source>
</evidence>
<comment type="cofactor">
    <cofactor evidence="8">
        <name>Mg(2+)</name>
        <dbReference type="ChEBI" id="CHEBI:18420"/>
    </cofactor>
</comment>
<dbReference type="EC" id="3.6.5.-" evidence="8"/>
<dbReference type="Gene3D" id="3.40.50.300">
    <property type="entry name" value="P-loop containing nucleotide triphosphate hydrolases"/>
    <property type="match status" value="1"/>
</dbReference>
<keyword evidence="3 8" id="KW-0479">Metal-binding</keyword>
<comment type="function">
    <text evidence="8">An essential GTPase which binds GTP, GDP and possibly (p)ppGpp with moderate affinity, with high nucleotide exchange rates and a fairly low GTP hydrolysis rate. Plays a role in control of the cell cycle, stress response, ribosome biogenesis and in those bacteria that undergo differentiation, in morphogenesis control.</text>
</comment>
<feature type="binding site" evidence="8">
    <location>
        <position position="196"/>
    </location>
    <ligand>
        <name>Mg(2+)</name>
        <dbReference type="ChEBI" id="CHEBI:18420"/>
    </ligand>
</feature>
<dbReference type="InterPro" id="IPR031167">
    <property type="entry name" value="G_OBG"/>
</dbReference>
<feature type="binding site" evidence="8">
    <location>
        <position position="176"/>
    </location>
    <ligand>
        <name>Mg(2+)</name>
        <dbReference type="ChEBI" id="CHEBI:18420"/>
    </ligand>
</feature>
<comment type="subunit">
    <text evidence="8">Monomer.</text>
</comment>
<dbReference type="PROSITE" id="PS00905">
    <property type="entry name" value="GTP1_OBG"/>
    <property type="match status" value="1"/>
</dbReference>
<keyword evidence="2 8" id="KW-0963">Cytoplasm</keyword>
<comment type="similarity">
    <text evidence="1 8">Belongs to the TRAFAC class OBG-HflX-like GTPase superfamily. OBG GTPase family.</text>
</comment>
<evidence type="ECO:0000313" key="12">
    <source>
        <dbReference type="Proteomes" id="UP000503820"/>
    </source>
</evidence>
<comment type="subcellular location">
    <subcellularLocation>
        <location evidence="8">Cytoplasm</location>
    </subcellularLocation>
</comment>
<evidence type="ECO:0000256" key="7">
    <source>
        <dbReference type="ARBA" id="ARBA00023134"/>
    </source>
</evidence>
<evidence type="ECO:0000256" key="2">
    <source>
        <dbReference type="ARBA" id="ARBA00022490"/>
    </source>
</evidence>
<feature type="binding site" evidence="8">
    <location>
        <begin position="218"/>
        <end position="221"/>
    </location>
    <ligand>
        <name>GTP</name>
        <dbReference type="ChEBI" id="CHEBI:37565"/>
    </ligand>
</feature>
<dbReference type="Pfam" id="PF01926">
    <property type="entry name" value="MMR_HSR1"/>
    <property type="match status" value="1"/>
</dbReference>
<dbReference type="FunFam" id="2.70.210.12:FF:000001">
    <property type="entry name" value="GTPase Obg"/>
    <property type="match status" value="1"/>
</dbReference>
<evidence type="ECO:0000256" key="5">
    <source>
        <dbReference type="ARBA" id="ARBA00022801"/>
    </source>
</evidence>
<dbReference type="GO" id="GO:0043022">
    <property type="term" value="F:ribosome binding"/>
    <property type="evidence" value="ECO:0007669"/>
    <property type="project" value="UniProtKB-ARBA"/>
</dbReference>
<organism evidence="11 12">
    <name type="scientific">Desulfovibrio psychrotolerans</name>
    <dbReference type="NCBI Taxonomy" id="415242"/>
    <lineage>
        <taxon>Bacteria</taxon>
        <taxon>Pseudomonadati</taxon>
        <taxon>Thermodesulfobacteriota</taxon>
        <taxon>Desulfovibrionia</taxon>
        <taxon>Desulfovibrionales</taxon>
        <taxon>Desulfovibrionaceae</taxon>
        <taxon>Desulfovibrio</taxon>
    </lineage>
</organism>
<feature type="binding site" evidence="8">
    <location>
        <begin position="288"/>
        <end position="291"/>
    </location>
    <ligand>
        <name>GTP</name>
        <dbReference type="ChEBI" id="CHEBI:37565"/>
    </ligand>
</feature>
<evidence type="ECO:0000256" key="3">
    <source>
        <dbReference type="ARBA" id="ARBA00022723"/>
    </source>
</evidence>
<feature type="domain" description="Obg" evidence="10">
    <location>
        <begin position="1"/>
        <end position="162"/>
    </location>
</feature>
<dbReference type="PIRSF" id="PIRSF002401">
    <property type="entry name" value="GTP_bd_Obg/CgtA"/>
    <property type="match status" value="1"/>
</dbReference>
<dbReference type="GO" id="GO:0000287">
    <property type="term" value="F:magnesium ion binding"/>
    <property type="evidence" value="ECO:0007669"/>
    <property type="project" value="InterPro"/>
</dbReference>
<dbReference type="InterPro" id="IPR006073">
    <property type="entry name" value="GTP-bd"/>
</dbReference>
<dbReference type="GO" id="GO:0003924">
    <property type="term" value="F:GTPase activity"/>
    <property type="evidence" value="ECO:0007669"/>
    <property type="project" value="UniProtKB-UniRule"/>
</dbReference>
<dbReference type="SUPFAM" id="SSF52540">
    <property type="entry name" value="P-loop containing nucleoside triphosphate hydrolases"/>
    <property type="match status" value="1"/>
</dbReference>
<dbReference type="InterPro" id="IPR027417">
    <property type="entry name" value="P-loop_NTPase"/>
</dbReference>
<dbReference type="GO" id="GO:0042254">
    <property type="term" value="P:ribosome biogenesis"/>
    <property type="evidence" value="ECO:0007669"/>
    <property type="project" value="UniProtKB-UniRule"/>
</dbReference>
<feature type="domain" description="OBG-type G" evidence="9">
    <location>
        <begin position="163"/>
        <end position="335"/>
    </location>
</feature>
<dbReference type="SUPFAM" id="SSF82051">
    <property type="entry name" value="Obg GTP-binding protein N-terminal domain"/>
    <property type="match status" value="1"/>
</dbReference>
<dbReference type="EMBL" id="BLVP01000008">
    <property type="protein sequence ID" value="GFM37116.1"/>
    <property type="molecule type" value="Genomic_DNA"/>
</dbReference>
<evidence type="ECO:0000259" key="9">
    <source>
        <dbReference type="PROSITE" id="PS51710"/>
    </source>
</evidence>
<dbReference type="PRINTS" id="PR00326">
    <property type="entry name" value="GTP1OBG"/>
</dbReference>
<dbReference type="Pfam" id="PF01018">
    <property type="entry name" value="GTP1_OBG"/>
    <property type="match status" value="1"/>
</dbReference>
<accession>A0A7J0BTR3</accession>
<dbReference type="RefSeq" id="WP_174409759.1">
    <property type="nucleotide sequence ID" value="NZ_BLVP01000008.1"/>
</dbReference>
<evidence type="ECO:0000259" key="10">
    <source>
        <dbReference type="PROSITE" id="PS51883"/>
    </source>
</evidence>
<dbReference type="NCBIfam" id="NF008956">
    <property type="entry name" value="PRK12299.1"/>
    <property type="match status" value="1"/>
</dbReference>
<dbReference type="GO" id="GO:0005737">
    <property type="term" value="C:cytoplasm"/>
    <property type="evidence" value="ECO:0007669"/>
    <property type="project" value="UniProtKB-SubCell"/>
</dbReference>
<gene>
    <name evidence="8 11" type="primary">obg</name>
    <name evidence="11" type="ORF">DSM19430T_18000</name>
</gene>
<dbReference type="Proteomes" id="UP000503820">
    <property type="component" value="Unassembled WGS sequence"/>
</dbReference>
<dbReference type="GO" id="GO:0005525">
    <property type="term" value="F:GTP binding"/>
    <property type="evidence" value="ECO:0007669"/>
    <property type="project" value="UniProtKB-UniRule"/>
</dbReference>
<dbReference type="NCBIfam" id="TIGR02729">
    <property type="entry name" value="Obg_CgtA"/>
    <property type="match status" value="1"/>
</dbReference>
<sequence length="366" mass="40470">MRFVDEATITVRAGKGGNGCLSFRREKFIPRGGPDGGDGGAGGNVFLRGSSKLLSLYDFRLKRNYAAENGRPGQGSQMFGRKGEDLVIDLPVGTLVFEIGEDGHETLVADLSEPDTMILIAGGGRGGHGNEFFKSSTMRVPRFAQPGEEGEYKRLRLELKILADAGLLGLPNAGKSTFISKVSAARPKIASYPFTTITPNLGVMIHEVDSERRLVIADIPGLIEGAHEGLGLGIRFLKHVERTRFLVHILSAEDISLENPWAGFDLINEELVRFDPVLGERLQMLVINKIDLVDEAFLDALREQAQQDGKTVRFVSALHGQGMEEVVEEMWRMQEVLDRNAPINSAREWVEEEEDVDEVEVIWTRE</sequence>
<dbReference type="PROSITE" id="PS51710">
    <property type="entry name" value="G_OBG"/>
    <property type="match status" value="1"/>
</dbReference>
<dbReference type="InterPro" id="IPR036726">
    <property type="entry name" value="GTP1_OBG_dom_sf"/>
</dbReference>
<dbReference type="InterPro" id="IPR006169">
    <property type="entry name" value="GTP1_OBG_dom"/>
</dbReference>
<comment type="caution">
    <text evidence="11">The sequence shown here is derived from an EMBL/GenBank/DDBJ whole genome shotgun (WGS) entry which is preliminary data.</text>
</comment>
<feature type="binding site" evidence="8">
    <location>
        <begin position="316"/>
        <end position="318"/>
    </location>
    <ligand>
        <name>GTP</name>
        <dbReference type="ChEBI" id="CHEBI:37565"/>
    </ligand>
</feature>
<keyword evidence="12" id="KW-1185">Reference proteome</keyword>
<dbReference type="CDD" id="cd01898">
    <property type="entry name" value="Obg"/>
    <property type="match status" value="1"/>
</dbReference>
<name>A0A7J0BTR3_9BACT</name>
<keyword evidence="4 8" id="KW-0547">Nucleotide-binding</keyword>
<keyword evidence="6 8" id="KW-0460">Magnesium</keyword>
<dbReference type="Gene3D" id="2.70.210.12">
    <property type="entry name" value="GTP1/OBG domain"/>
    <property type="match status" value="1"/>
</dbReference>
<dbReference type="PANTHER" id="PTHR11702">
    <property type="entry name" value="DEVELOPMENTALLY REGULATED GTP-BINDING PROTEIN-RELATED"/>
    <property type="match status" value="1"/>
</dbReference>
<dbReference type="NCBIfam" id="NF008955">
    <property type="entry name" value="PRK12297.1"/>
    <property type="match status" value="1"/>
</dbReference>
<dbReference type="AlphaFoldDB" id="A0A7J0BTR3"/>
<dbReference type="InterPro" id="IPR006074">
    <property type="entry name" value="GTP1-OBG_CS"/>
</dbReference>
<dbReference type="InterPro" id="IPR014100">
    <property type="entry name" value="GTP-bd_Obg/CgtA"/>
</dbReference>
<feature type="binding site" evidence="8">
    <location>
        <begin position="194"/>
        <end position="198"/>
    </location>
    <ligand>
        <name>GTP</name>
        <dbReference type="ChEBI" id="CHEBI:37565"/>
    </ligand>
</feature>
<keyword evidence="7 8" id="KW-0342">GTP-binding</keyword>
<reference evidence="11 12" key="1">
    <citation type="submission" date="2020-05" db="EMBL/GenBank/DDBJ databases">
        <title>Draft genome sequence of Desulfovibrio psychrotolerans JS1T.</title>
        <authorList>
            <person name="Ueno A."/>
            <person name="Tamazawa S."/>
            <person name="Tamamura S."/>
            <person name="Murakami T."/>
            <person name="Kiyama T."/>
            <person name="Inomata H."/>
            <person name="Amano Y."/>
            <person name="Miyakawa K."/>
            <person name="Tamaki H."/>
            <person name="Naganuma T."/>
            <person name="Kaneko K."/>
        </authorList>
    </citation>
    <scope>NUCLEOTIDE SEQUENCE [LARGE SCALE GENOMIC DNA]</scope>
    <source>
        <strain evidence="11 12">JS1</strain>
    </source>
</reference>
<feature type="binding site" evidence="8">
    <location>
        <begin position="169"/>
        <end position="176"/>
    </location>
    <ligand>
        <name>GTP</name>
        <dbReference type="ChEBI" id="CHEBI:37565"/>
    </ligand>
</feature>
<evidence type="ECO:0000256" key="4">
    <source>
        <dbReference type="ARBA" id="ARBA00022741"/>
    </source>
</evidence>
<evidence type="ECO:0000313" key="11">
    <source>
        <dbReference type="EMBL" id="GFM37116.1"/>
    </source>
</evidence>
<dbReference type="HAMAP" id="MF_01454">
    <property type="entry name" value="GTPase_Obg"/>
    <property type="match status" value="1"/>
</dbReference>
<evidence type="ECO:0000256" key="6">
    <source>
        <dbReference type="ARBA" id="ARBA00022842"/>
    </source>
</evidence>